<name>A0A6M4GW05_9PROT</name>
<evidence type="ECO:0000259" key="4">
    <source>
        <dbReference type="PROSITE" id="PS50043"/>
    </source>
</evidence>
<proteinExistence type="predicted"/>
<dbReference type="EMBL" id="CP053069">
    <property type="protein sequence ID" value="QJR10674.1"/>
    <property type="molecule type" value="Genomic_DNA"/>
</dbReference>
<dbReference type="InterPro" id="IPR000792">
    <property type="entry name" value="Tscrpt_reg_LuxR_C"/>
</dbReference>
<dbReference type="CDD" id="cd06170">
    <property type="entry name" value="LuxR_C_like"/>
    <property type="match status" value="1"/>
</dbReference>
<keyword evidence="6" id="KW-1185">Reference proteome</keyword>
<dbReference type="PRINTS" id="PR00038">
    <property type="entry name" value="HTHLUXR"/>
</dbReference>
<dbReference type="SMART" id="SM00421">
    <property type="entry name" value="HTH_LUXR"/>
    <property type="match status" value="1"/>
</dbReference>
<feature type="domain" description="HTH luxR-type" evidence="4">
    <location>
        <begin position="298"/>
        <end position="363"/>
    </location>
</feature>
<dbReference type="SUPFAM" id="SSF55781">
    <property type="entry name" value="GAF domain-like"/>
    <property type="match status" value="1"/>
</dbReference>
<dbReference type="PANTHER" id="PTHR44688">
    <property type="entry name" value="DNA-BINDING TRANSCRIPTIONAL ACTIVATOR DEVR_DOSR"/>
    <property type="match status" value="1"/>
</dbReference>
<organism evidence="5 6">
    <name type="scientific">Usitatibacter rugosus</name>
    <dbReference type="NCBI Taxonomy" id="2732067"/>
    <lineage>
        <taxon>Bacteria</taxon>
        <taxon>Pseudomonadati</taxon>
        <taxon>Pseudomonadota</taxon>
        <taxon>Betaproteobacteria</taxon>
        <taxon>Nitrosomonadales</taxon>
        <taxon>Usitatibacteraceae</taxon>
        <taxon>Usitatibacter</taxon>
    </lineage>
</organism>
<sequence length="368" mass="40559">MKQTAVRARIRQLCCLGLPGELLMASLLPALRELVPSDSAGFFWVDEHGGMTNLYAERLLPPEVMSLYFERYYEGREASFRRAFSERAQAPDGVVSTTPDAETCKGEYYQEILRRLDAHHVLYGVVRERSTPLGQISLYRPADAPAFTPRERADLASVMRYVAHGIAASSAGAPEPGTAFAFEDTEDEAMLVVDREGVVRHATEKARRLVLLATTSEINPSTLGSAVNDRAGAALKTACERLAAIERGDETSAPTLVLESKWGRYVLRAYWLDDDRSAHALVGVRIQRQEPMILRFVRAMARLPLSPQQREIALLLARGASNQDIADSLGVSGNTVAYHIKQLFQKLDVHDRAGAVAHIASGRTSLRS</sequence>
<protein>
    <recommendedName>
        <fullName evidence="4">HTH luxR-type domain-containing protein</fullName>
    </recommendedName>
</protein>
<dbReference type="Gene3D" id="1.10.10.10">
    <property type="entry name" value="Winged helix-like DNA-binding domain superfamily/Winged helix DNA-binding domain"/>
    <property type="match status" value="1"/>
</dbReference>
<dbReference type="AlphaFoldDB" id="A0A6M4GW05"/>
<dbReference type="Pfam" id="PF00196">
    <property type="entry name" value="GerE"/>
    <property type="match status" value="1"/>
</dbReference>
<evidence type="ECO:0000313" key="6">
    <source>
        <dbReference type="Proteomes" id="UP000501534"/>
    </source>
</evidence>
<dbReference type="InterPro" id="IPR036388">
    <property type="entry name" value="WH-like_DNA-bd_sf"/>
</dbReference>
<dbReference type="KEGG" id="uru:DSM104443_01741"/>
<evidence type="ECO:0000313" key="5">
    <source>
        <dbReference type="EMBL" id="QJR10674.1"/>
    </source>
</evidence>
<dbReference type="SUPFAM" id="SSF46894">
    <property type="entry name" value="C-terminal effector domain of the bipartite response regulators"/>
    <property type="match status" value="1"/>
</dbReference>
<dbReference type="InterPro" id="IPR016032">
    <property type="entry name" value="Sig_transdc_resp-reg_C-effctor"/>
</dbReference>
<dbReference type="PANTHER" id="PTHR44688:SF16">
    <property type="entry name" value="DNA-BINDING TRANSCRIPTIONAL ACTIVATOR DEVR_DOSR"/>
    <property type="match status" value="1"/>
</dbReference>
<dbReference type="GO" id="GO:0003677">
    <property type="term" value="F:DNA binding"/>
    <property type="evidence" value="ECO:0007669"/>
    <property type="project" value="UniProtKB-KW"/>
</dbReference>
<dbReference type="PROSITE" id="PS50043">
    <property type="entry name" value="HTH_LUXR_2"/>
    <property type="match status" value="1"/>
</dbReference>
<dbReference type="GO" id="GO:0006355">
    <property type="term" value="P:regulation of DNA-templated transcription"/>
    <property type="evidence" value="ECO:0007669"/>
    <property type="project" value="InterPro"/>
</dbReference>
<evidence type="ECO:0000256" key="1">
    <source>
        <dbReference type="ARBA" id="ARBA00023015"/>
    </source>
</evidence>
<gene>
    <name evidence="5" type="ORF">DSM104443_01741</name>
</gene>
<reference evidence="5 6" key="1">
    <citation type="submission" date="2020-04" db="EMBL/GenBank/DDBJ databases">
        <title>Usitatibacter rugosus gen. nov., sp. nov. and Usitatibacter palustris sp. nov., novel members of Usitatibacteraceae fam. nov. within the order Nitrosomonadales isolated from soil.</title>
        <authorList>
            <person name="Huber K.J."/>
            <person name="Neumann-Schaal M."/>
            <person name="Geppert A."/>
            <person name="Luckner M."/>
            <person name="Wanner G."/>
            <person name="Overmann J."/>
        </authorList>
    </citation>
    <scope>NUCLEOTIDE SEQUENCE [LARGE SCALE GENOMIC DNA]</scope>
    <source>
        <strain evidence="5 6">0125_3</strain>
    </source>
</reference>
<evidence type="ECO:0000256" key="2">
    <source>
        <dbReference type="ARBA" id="ARBA00023125"/>
    </source>
</evidence>
<evidence type="ECO:0000256" key="3">
    <source>
        <dbReference type="ARBA" id="ARBA00023163"/>
    </source>
</evidence>
<keyword evidence="2" id="KW-0238">DNA-binding</keyword>
<dbReference type="Proteomes" id="UP000501534">
    <property type="component" value="Chromosome"/>
</dbReference>
<accession>A0A6M4GW05</accession>
<keyword evidence="3" id="KW-0804">Transcription</keyword>
<keyword evidence="1" id="KW-0805">Transcription regulation</keyword>
<dbReference type="RefSeq" id="WP_171091362.1">
    <property type="nucleotide sequence ID" value="NZ_CP053069.1"/>
</dbReference>